<evidence type="ECO:0000313" key="3">
    <source>
        <dbReference type="EMBL" id="MVN92770.1"/>
    </source>
</evidence>
<comment type="caution">
    <text evidence="3">The sequence shown here is derived from an EMBL/GenBank/DDBJ whole genome shotgun (WGS) entry which is preliminary data.</text>
</comment>
<dbReference type="OrthoDB" id="9790710at2"/>
<dbReference type="Pfam" id="PF00534">
    <property type="entry name" value="Glycos_transf_1"/>
    <property type="match status" value="1"/>
</dbReference>
<keyword evidence="3" id="KW-0808">Transferase</keyword>
<protein>
    <submittedName>
        <fullName evidence="3">Glycosyltransferase</fullName>
    </submittedName>
</protein>
<dbReference type="Gene3D" id="3.40.50.2000">
    <property type="entry name" value="Glycogen Phosphorylase B"/>
    <property type="match status" value="2"/>
</dbReference>
<accession>A0A6I4IBY4</accession>
<reference evidence="3 4" key="1">
    <citation type="submission" date="2019-12" db="EMBL/GenBank/DDBJ databases">
        <title>Mucilaginibacter sp. HME9299 genome sequencing and assembly.</title>
        <authorList>
            <person name="Kang H."/>
            <person name="Kim H."/>
            <person name="Joh K."/>
        </authorList>
    </citation>
    <scope>NUCLEOTIDE SEQUENCE [LARGE SCALE GENOMIC DNA]</scope>
    <source>
        <strain evidence="3 4">HME9299</strain>
    </source>
</reference>
<evidence type="ECO:0000313" key="4">
    <source>
        <dbReference type="Proteomes" id="UP000434850"/>
    </source>
</evidence>
<proteinExistence type="predicted"/>
<dbReference type="GO" id="GO:0016757">
    <property type="term" value="F:glycosyltransferase activity"/>
    <property type="evidence" value="ECO:0007669"/>
    <property type="project" value="InterPro"/>
</dbReference>
<dbReference type="Proteomes" id="UP000434850">
    <property type="component" value="Unassembled WGS sequence"/>
</dbReference>
<evidence type="ECO:0000259" key="1">
    <source>
        <dbReference type="Pfam" id="PF00534"/>
    </source>
</evidence>
<dbReference type="RefSeq" id="WP_157543086.1">
    <property type="nucleotide sequence ID" value="NZ_WQLA01000007.1"/>
</dbReference>
<dbReference type="InterPro" id="IPR028098">
    <property type="entry name" value="Glyco_trans_4-like_N"/>
</dbReference>
<dbReference type="NCBIfam" id="NF046085">
    <property type="entry name" value="XrtY_assoc_Gly1"/>
    <property type="match status" value="1"/>
</dbReference>
<dbReference type="EMBL" id="WQLA01000007">
    <property type="protein sequence ID" value="MVN92770.1"/>
    <property type="molecule type" value="Genomic_DNA"/>
</dbReference>
<feature type="domain" description="Glycosyl transferase family 1" evidence="1">
    <location>
        <begin position="197"/>
        <end position="348"/>
    </location>
</feature>
<dbReference type="SUPFAM" id="SSF53756">
    <property type="entry name" value="UDP-Glycosyltransferase/glycogen phosphorylase"/>
    <property type="match status" value="1"/>
</dbReference>
<dbReference type="PANTHER" id="PTHR12526">
    <property type="entry name" value="GLYCOSYLTRANSFERASE"/>
    <property type="match status" value="1"/>
</dbReference>
<gene>
    <name evidence="3" type="ORF">GO816_16670</name>
</gene>
<evidence type="ECO:0000259" key="2">
    <source>
        <dbReference type="Pfam" id="PF13439"/>
    </source>
</evidence>
<name>A0A6I4IBY4_9SPHI</name>
<feature type="domain" description="Glycosyltransferase subfamily 4-like N-terminal" evidence="2">
    <location>
        <begin position="16"/>
        <end position="187"/>
    </location>
</feature>
<dbReference type="AlphaFoldDB" id="A0A6I4IBY4"/>
<organism evidence="3 4">
    <name type="scientific">Mucilaginibacter aquatilis</name>
    <dbReference type="NCBI Taxonomy" id="1517760"/>
    <lineage>
        <taxon>Bacteria</taxon>
        <taxon>Pseudomonadati</taxon>
        <taxon>Bacteroidota</taxon>
        <taxon>Sphingobacteriia</taxon>
        <taxon>Sphingobacteriales</taxon>
        <taxon>Sphingobacteriaceae</taxon>
        <taxon>Mucilaginibacter</taxon>
    </lineage>
</organism>
<dbReference type="Pfam" id="PF13439">
    <property type="entry name" value="Glyco_transf_4"/>
    <property type="match status" value="1"/>
</dbReference>
<keyword evidence="4" id="KW-1185">Reference proteome</keyword>
<sequence length="380" mass="42800">MKILFIVPSYKPAYIYGGPIVVVALLAEELVKAGHEVVVYTTTANGKSELDVIPGQELLVDGVKVTYFKRVTGDHTHASPDLWKHLGKTVKQFDAVHIHSWWNLLVIGAAWVCRRNGVKPILSPHGMFSNYILETNNSGKKRWIHKLLGRKLLEYSWLHVSTQLEWEESKAIIPSWKGAVIPNLVKLSDKRYPRVKNDIFTVAFLSRVDPKKGLDVLIKALSKVDFDYHLKIAGSGEEEYLNSLKELAKECGNADKLEWVGWKSGEDKFEYLSGVDLFALTSHSENFAIVVIESLSVGTPVMISKNVGLYNYVQSNNLGWVTSMDIQEIASQLNTIVQSKEKLERINTQVPEIIHHEYNGQVLANQYLDLYQKAGSGKLK</sequence>
<dbReference type="InterPro" id="IPR001296">
    <property type="entry name" value="Glyco_trans_1"/>
</dbReference>